<dbReference type="SUPFAM" id="SSF52799">
    <property type="entry name" value="(Phosphotyrosine protein) phosphatases II"/>
    <property type="match status" value="1"/>
</dbReference>
<dbReference type="InterPro" id="IPR057023">
    <property type="entry name" value="PTP-SAK"/>
</dbReference>
<evidence type="ECO:0000256" key="1">
    <source>
        <dbReference type="ARBA" id="ARBA00022801"/>
    </source>
</evidence>
<dbReference type="RefSeq" id="XP_007513765.1">
    <property type="nucleotide sequence ID" value="XM_007513703.1"/>
</dbReference>
<sequence>MMRCVFASSSFSSSTCLTSGRFSNDSSTTTVVHKNNRNVFSSSNANQRRLRRGGRGVLAFQKGAVVSSSSAKEQEDYDRRFQESTNAGLMLNGNRAPRGGDSPPEGRWSWTLNWDYMTFDRETEVPIENPSEQELKECSMLIGSCPRSPGDIDRLIDEAGVEAIVCLQCELCHEAMEIDWEPIRKRCLERNVVILRVSVRDFDRLDQSRRLADMTRAFNLLHDGLGRKTYVHCTAGINRASLTVLGYLTFCRGMELQKAMNIIRTCRPQSNPYEVSWQRARKMLLSERVEDLYLYANTDGGGCSKEEGGDWIARDMDKAERGIIQQMFQRSLEVDKGLSHALLNLNQDGK</sequence>
<feature type="region of interest" description="Disordered" evidence="2">
    <location>
        <begin position="84"/>
        <end position="104"/>
    </location>
</feature>
<dbReference type="GeneID" id="19016201"/>
<reference evidence="4 5" key="1">
    <citation type="submission" date="2011-10" db="EMBL/GenBank/DDBJ databases">
        <authorList>
            <person name="Genoscope - CEA"/>
        </authorList>
    </citation>
    <scope>NUCLEOTIDE SEQUENCE [LARGE SCALE GENOMIC DNA]</scope>
    <source>
        <strain evidence="4 5">RCC 1105</strain>
    </source>
</reference>
<dbReference type="Pfam" id="PF22784">
    <property type="entry name" value="PTP-SAK"/>
    <property type="match status" value="1"/>
</dbReference>
<dbReference type="AlphaFoldDB" id="K8EUZ0"/>
<accession>K8EUZ0</accession>
<dbReference type="OrthoDB" id="273181at2759"/>
<dbReference type="InterPro" id="IPR000387">
    <property type="entry name" value="Tyr_Pase_dom"/>
</dbReference>
<dbReference type="GO" id="GO:0009507">
    <property type="term" value="C:chloroplast"/>
    <property type="evidence" value="ECO:0007669"/>
    <property type="project" value="TreeGrafter"/>
</dbReference>
<dbReference type="GO" id="GO:0019203">
    <property type="term" value="F:carbohydrate phosphatase activity"/>
    <property type="evidence" value="ECO:0007669"/>
    <property type="project" value="TreeGrafter"/>
</dbReference>
<dbReference type="Gene3D" id="3.90.190.10">
    <property type="entry name" value="Protein tyrosine phosphatase superfamily"/>
    <property type="match status" value="1"/>
</dbReference>
<evidence type="ECO:0000256" key="2">
    <source>
        <dbReference type="SAM" id="MobiDB-lite"/>
    </source>
</evidence>
<dbReference type="KEGG" id="bpg:Bathy04g01760"/>
<dbReference type="STRING" id="41875.K8EUZ0"/>
<evidence type="ECO:0000313" key="4">
    <source>
        <dbReference type="EMBL" id="CCO16290.1"/>
    </source>
</evidence>
<dbReference type="GO" id="GO:2001070">
    <property type="term" value="F:starch binding"/>
    <property type="evidence" value="ECO:0007669"/>
    <property type="project" value="TreeGrafter"/>
</dbReference>
<name>K8EUZ0_9CHLO</name>
<protein>
    <recommendedName>
        <fullName evidence="3">Tyrosine specific protein phosphatases domain-containing protein</fullName>
    </recommendedName>
</protein>
<proteinExistence type="predicted"/>
<keyword evidence="1" id="KW-0378">Hydrolase</keyword>
<dbReference type="PANTHER" id="PTHR46642">
    <property type="entry name" value="DUAL SPECIFICITY PHOSPHATASE, SUBGROUP, CATALYTIC DOMAIN"/>
    <property type="match status" value="1"/>
</dbReference>
<dbReference type="eggNOG" id="KOG1716">
    <property type="taxonomic scope" value="Eukaryota"/>
</dbReference>
<feature type="domain" description="Tyrosine specific protein phosphatases" evidence="3">
    <location>
        <begin position="209"/>
        <end position="268"/>
    </location>
</feature>
<dbReference type="GO" id="GO:0005983">
    <property type="term" value="P:starch catabolic process"/>
    <property type="evidence" value="ECO:0007669"/>
    <property type="project" value="TreeGrafter"/>
</dbReference>
<dbReference type="InterPro" id="IPR029021">
    <property type="entry name" value="Prot-tyrosine_phosphatase-like"/>
</dbReference>
<evidence type="ECO:0000313" key="5">
    <source>
        <dbReference type="Proteomes" id="UP000198341"/>
    </source>
</evidence>
<evidence type="ECO:0000259" key="3">
    <source>
        <dbReference type="PROSITE" id="PS50056"/>
    </source>
</evidence>
<dbReference type="PANTHER" id="PTHR46642:SF8">
    <property type="entry name" value="DUAL SPECIFICITY PROTEIN PHOSPHATASE FAMILY PROTEIN"/>
    <property type="match status" value="1"/>
</dbReference>
<dbReference type="Proteomes" id="UP000198341">
    <property type="component" value="Chromosome 4"/>
</dbReference>
<dbReference type="EMBL" id="FO082275">
    <property type="protein sequence ID" value="CCO16290.1"/>
    <property type="molecule type" value="Genomic_DNA"/>
</dbReference>
<keyword evidence="5" id="KW-1185">Reference proteome</keyword>
<dbReference type="InterPro" id="IPR052832">
    <property type="entry name" value="Starch-Glucan_Phosphatase"/>
</dbReference>
<gene>
    <name evidence="4" type="ORF">Bathy04g01760</name>
</gene>
<organism evidence="4 5">
    <name type="scientific">Bathycoccus prasinos</name>
    <dbReference type="NCBI Taxonomy" id="41875"/>
    <lineage>
        <taxon>Eukaryota</taxon>
        <taxon>Viridiplantae</taxon>
        <taxon>Chlorophyta</taxon>
        <taxon>Mamiellophyceae</taxon>
        <taxon>Mamiellales</taxon>
        <taxon>Bathycoccaceae</taxon>
        <taxon>Bathycoccus</taxon>
    </lineage>
</organism>
<dbReference type="PROSITE" id="PS50056">
    <property type="entry name" value="TYR_PHOSPHATASE_2"/>
    <property type="match status" value="1"/>
</dbReference>